<dbReference type="AlphaFoldDB" id="A0AAX4I645"/>
<accession>A0AAX4I645</accession>
<sequence length="171" mass="19067">MAPKTPATAEPGDDVKLLKLLRVAKTGSAAPLQNQYQAVVSLSTQHEIEALVYRSYQGHRQLSPSACRSLVTGHHAAVHDQRIFVWMDEWVDGRMTTMSIEEIELKWWSLFILFCFTSSNPATFPSSVNSVGISPGWQFLGDPPGVKLLPVTDLVGDSSWFLNRATRVLRR</sequence>
<proteinExistence type="predicted"/>
<dbReference type="EMBL" id="CP137306">
    <property type="protein sequence ID" value="WQF78740.1"/>
    <property type="molecule type" value="Genomic_DNA"/>
</dbReference>
<dbReference type="Proteomes" id="UP001322277">
    <property type="component" value="Chromosome 2"/>
</dbReference>
<reference evidence="2" key="1">
    <citation type="journal article" date="2023" name="bioRxiv">
        <title>Complete genome of the Medicago anthracnose fungus, Colletotrichum destructivum, reveals a mini-chromosome-like region within a core chromosome.</title>
        <authorList>
            <person name="Lapalu N."/>
            <person name="Simon A."/>
            <person name="Lu A."/>
            <person name="Plaumann P.-L."/>
            <person name="Amselem J."/>
            <person name="Pigne S."/>
            <person name="Auger A."/>
            <person name="Koch C."/>
            <person name="Dallery J.-F."/>
            <person name="O'Connell R.J."/>
        </authorList>
    </citation>
    <scope>NUCLEOTIDE SEQUENCE [LARGE SCALE GENOMIC DNA]</scope>
    <source>
        <strain evidence="2">CBS 520.97</strain>
    </source>
</reference>
<evidence type="ECO:0000313" key="2">
    <source>
        <dbReference type="Proteomes" id="UP001322277"/>
    </source>
</evidence>
<protein>
    <submittedName>
        <fullName evidence="1">Uncharacterized protein</fullName>
    </submittedName>
</protein>
<dbReference type="RefSeq" id="XP_062775964.1">
    <property type="nucleotide sequence ID" value="XM_062919913.1"/>
</dbReference>
<gene>
    <name evidence="1" type="ORF">CDEST_03754</name>
</gene>
<name>A0AAX4I645_9PEZI</name>
<evidence type="ECO:0000313" key="1">
    <source>
        <dbReference type="EMBL" id="WQF78740.1"/>
    </source>
</evidence>
<dbReference type="KEGG" id="cdet:87940257"/>
<keyword evidence="2" id="KW-1185">Reference proteome</keyword>
<dbReference type="GeneID" id="87940257"/>
<organism evidence="1 2">
    <name type="scientific">Colletotrichum destructivum</name>
    <dbReference type="NCBI Taxonomy" id="34406"/>
    <lineage>
        <taxon>Eukaryota</taxon>
        <taxon>Fungi</taxon>
        <taxon>Dikarya</taxon>
        <taxon>Ascomycota</taxon>
        <taxon>Pezizomycotina</taxon>
        <taxon>Sordariomycetes</taxon>
        <taxon>Hypocreomycetidae</taxon>
        <taxon>Glomerellales</taxon>
        <taxon>Glomerellaceae</taxon>
        <taxon>Colletotrichum</taxon>
        <taxon>Colletotrichum destructivum species complex</taxon>
    </lineage>
</organism>